<dbReference type="SUPFAM" id="SSF52540">
    <property type="entry name" value="P-loop containing nucleoside triphosphate hydrolases"/>
    <property type="match status" value="1"/>
</dbReference>
<accession>A0A1B2DBL2</accession>
<dbReference type="Pfam" id="PF13476">
    <property type="entry name" value="AAA_23"/>
    <property type="match status" value="1"/>
</dbReference>
<dbReference type="RefSeq" id="WP_099516525.1">
    <property type="nucleotide sequence ID" value="NZ_CP016808.1"/>
</dbReference>
<dbReference type="InterPro" id="IPR038729">
    <property type="entry name" value="Rad50/SbcC_AAA"/>
</dbReference>
<reference evidence="7" key="1">
    <citation type="submission" date="2016-08" db="EMBL/GenBank/DDBJ databases">
        <title>Complete Genome Seqeunce of Paenibacillus sp. BIHB 4019 from tea rhizoplane.</title>
        <authorList>
            <person name="Thakur R."/>
            <person name="Swarnkar M.K."/>
            <person name="Gulati A."/>
        </authorList>
    </citation>
    <scope>NUCLEOTIDE SEQUENCE [LARGE SCALE GENOMIC DNA]</scope>
    <source>
        <strain evidence="7">BIHB4019</strain>
    </source>
</reference>
<evidence type="ECO:0000256" key="5">
    <source>
        <dbReference type="SAM" id="MobiDB-lite"/>
    </source>
</evidence>
<comment type="similarity">
    <text evidence="1">Belongs to the SMC family. SbcC subfamily.</text>
</comment>
<feature type="compositionally biased region" description="Basic and acidic residues" evidence="5">
    <location>
        <begin position="330"/>
        <end position="340"/>
    </location>
</feature>
<dbReference type="GO" id="GO:0006302">
    <property type="term" value="P:double-strand break repair"/>
    <property type="evidence" value="ECO:0007669"/>
    <property type="project" value="InterPro"/>
</dbReference>
<keyword evidence="4" id="KW-0175">Coiled coil</keyword>
<feature type="region of interest" description="Disordered" evidence="5">
    <location>
        <begin position="328"/>
        <end position="382"/>
    </location>
</feature>
<evidence type="ECO:0000256" key="3">
    <source>
        <dbReference type="ARBA" id="ARBA00013368"/>
    </source>
</evidence>
<dbReference type="Pfam" id="PF13558">
    <property type="entry name" value="SbcC_Walker_B"/>
    <property type="match status" value="1"/>
</dbReference>
<feature type="coiled-coil region" evidence="4">
    <location>
        <begin position="184"/>
        <end position="301"/>
    </location>
</feature>
<dbReference type="PANTHER" id="PTHR32114:SF2">
    <property type="entry name" value="ABC TRANSPORTER ABCH.3"/>
    <property type="match status" value="1"/>
</dbReference>
<name>A0A1B2DBL2_9BACL</name>
<sequence>MRPLKLIMNAFGPYRDAETIDFAQLDEHRLFVISGSTGAGKTSIFDAICFALYGAASGEDRSEARMLRSHFAGDDTHTSVEFHFAVAQREYQVFRQLPHRKGSNKSETGGKAELYELVDGQAVPLVDRFQVRDVDAKLESIIGLTKEQFNQIVMLPQGEFRKLLTSDTDNKEEILRRIFRTELYEKLELKFQQQNRELNETLKEARLRNDMYMKQSGDALPQREGSLLAATLSQEVYNAAQLLASLEQEAAYYGELVQQGDGQRQQMDEQLHAQEERLRAALALNARFEELATERSKLEQLELGRAAQEAKGRELQLAERAALLTPYEEQASRAGKDAEAKQQASEAKQREAEAAKQALAAAEQRHASEEQREPERREAERELSRLEELAPAVQQIGVQRQAVTELRARAKQAQAQLEREEAAIAAEKEAKQLSASRLKLMESDGEQLQAKQEQLRRVEQQGKYVSKLIKLEQELAEFNRLEASQEQALSTVRARHDGLEQQWIEGQAGLLAAHLHDGKPCPVCGSVEHPGKIQTAADVPSREQLAQAKEQLAACERELHASRLQVAAARSGWESSAAELAEYGASAEHLAEQQADLRTKWKQLKDETERLLQQNEEMRLLKEQAEKREAELERLIRDKEQRQAAYQQVQIELGAKESLLARELERIPESLREPEQLQRALAAQQVKVRQHADAWQAAVKQLQQAQLKETEASVHAVQAREQFEEAQRNREEAQERLLGELRTAAFDSLEAYRAAAKTPQERQALKEQLDAYKSAVQALSSRVTDLQLELAGKQPADMQQLHAEGAELKQQLETIVAALQTAARHGEEAARLIRQLTATSERVKQLEAELEQVLDIYQMLKGDNALKISFERYILIEFLEQILQAANVRLQRLSGGQFMLQRSDRLEVRGKQSGLGLDVYDAYTGQNRDVKTMSGGEKFNASLCLALGMTDVIQAHQGGISIEMMFIDEGFGSLDEEALNKAIEALVDLQRAGRMIGVISHVQELKQAFPACLEVHKTKEGYSRTAVTVR</sequence>
<organism evidence="7">
    <name type="scientific">Paenibacillus sp. BIHB 4019</name>
    <dbReference type="NCBI Taxonomy" id="1870819"/>
    <lineage>
        <taxon>Bacteria</taxon>
        <taxon>Bacillati</taxon>
        <taxon>Bacillota</taxon>
        <taxon>Bacilli</taxon>
        <taxon>Bacillales</taxon>
        <taxon>Paenibacillaceae</taxon>
        <taxon>Paenibacillus</taxon>
    </lineage>
</organism>
<proteinExistence type="inferred from homology"/>
<dbReference type="EMBL" id="CP016808">
    <property type="protein sequence ID" value="ANY65097.1"/>
    <property type="molecule type" value="Genomic_DNA"/>
</dbReference>
<dbReference type="GO" id="GO:0004527">
    <property type="term" value="F:exonuclease activity"/>
    <property type="evidence" value="ECO:0007669"/>
    <property type="project" value="UniProtKB-KW"/>
</dbReference>
<comment type="subunit">
    <text evidence="2">Heterodimer of SbcC and SbcD.</text>
</comment>
<evidence type="ECO:0000313" key="7">
    <source>
        <dbReference type="EMBL" id="ANY65097.1"/>
    </source>
</evidence>
<feature type="domain" description="Rad50/SbcC-type AAA" evidence="6">
    <location>
        <begin position="5"/>
        <end position="206"/>
    </location>
</feature>
<keyword evidence="7" id="KW-0269">Exonuclease</keyword>
<dbReference type="InterPro" id="IPR027417">
    <property type="entry name" value="P-loop_NTPase"/>
</dbReference>
<evidence type="ECO:0000256" key="4">
    <source>
        <dbReference type="SAM" id="Coils"/>
    </source>
</evidence>
<feature type="coiled-coil region" evidence="4">
    <location>
        <begin position="716"/>
        <end position="789"/>
    </location>
</feature>
<dbReference type="AlphaFoldDB" id="A0A1B2DBL2"/>
<gene>
    <name evidence="7" type="ORF">BBD42_00340</name>
</gene>
<feature type="compositionally biased region" description="Basic and acidic residues" evidence="5">
    <location>
        <begin position="363"/>
        <end position="382"/>
    </location>
</feature>
<protein>
    <recommendedName>
        <fullName evidence="3">Nuclease SbcCD subunit C</fullName>
    </recommendedName>
</protein>
<feature type="coiled-coil region" evidence="4">
    <location>
        <begin position="545"/>
        <end position="652"/>
    </location>
</feature>
<keyword evidence="7" id="KW-0540">Nuclease</keyword>
<keyword evidence="7" id="KW-0378">Hydrolase</keyword>
<feature type="coiled-coil region" evidence="4">
    <location>
        <begin position="829"/>
        <end position="863"/>
    </location>
</feature>
<dbReference type="PANTHER" id="PTHR32114">
    <property type="entry name" value="ABC TRANSPORTER ABCH.3"/>
    <property type="match status" value="1"/>
</dbReference>
<evidence type="ECO:0000256" key="1">
    <source>
        <dbReference type="ARBA" id="ARBA00006930"/>
    </source>
</evidence>
<evidence type="ECO:0000259" key="6">
    <source>
        <dbReference type="Pfam" id="PF13476"/>
    </source>
</evidence>
<dbReference type="Gene3D" id="3.40.50.300">
    <property type="entry name" value="P-loop containing nucleotide triphosphate hydrolases"/>
    <property type="match status" value="2"/>
</dbReference>
<dbReference type="GO" id="GO:0016887">
    <property type="term" value="F:ATP hydrolysis activity"/>
    <property type="evidence" value="ECO:0007669"/>
    <property type="project" value="InterPro"/>
</dbReference>
<evidence type="ECO:0000256" key="2">
    <source>
        <dbReference type="ARBA" id="ARBA00011322"/>
    </source>
</evidence>